<name>A0A238H6I0_9BURK</name>
<protein>
    <submittedName>
        <fullName evidence="1">Uncharacterized protein</fullName>
    </submittedName>
</protein>
<dbReference type="EMBL" id="FXAN01000063">
    <property type="protein sequence ID" value="SMG00936.1"/>
    <property type="molecule type" value="Genomic_DNA"/>
</dbReference>
<evidence type="ECO:0000313" key="1">
    <source>
        <dbReference type="EMBL" id="SMG00936.1"/>
    </source>
</evidence>
<proteinExistence type="predicted"/>
<evidence type="ECO:0000313" key="2">
    <source>
        <dbReference type="Proteomes" id="UP000198460"/>
    </source>
</evidence>
<dbReference type="AlphaFoldDB" id="A0A238H6I0"/>
<gene>
    <name evidence="1" type="ORF">BSIN_3917</name>
</gene>
<organism evidence="1 2">
    <name type="scientific">Burkholderia singularis</name>
    <dbReference type="NCBI Taxonomy" id="1503053"/>
    <lineage>
        <taxon>Bacteria</taxon>
        <taxon>Pseudomonadati</taxon>
        <taxon>Pseudomonadota</taxon>
        <taxon>Betaproteobacteria</taxon>
        <taxon>Burkholderiales</taxon>
        <taxon>Burkholderiaceae</taxon>
        <taxon>Burkholderia</taxon>
        <taxon>pseudomallei group</taxon>
    </lineage>
</organism>
<accession>A0A238H6I0</accession>
<sequence length="88" mass="10005">MYDECHCRSELERGRTDMLDRPRCRSVTRLVAVDGRREERLGRSTQGVAICPEGGSGRANRVRHAGNLHKMLKNRAEQTLERTRSIAA</sequence>
<dbReference type="Proteomes" id="UP000198460">
    <property type="component" value="Unassembled WGS sequence"/>
</dbReference>
<reference evidence="1 2" key="1">
    <citation type="submission" date="2017-04" db="EMBL/GenBank/DDBJ databases">
        <authorList>
            <person name="Afonso C.L."/>
            <person name="Miller P.J."/>
            <person name="Scott M.A."/>
            <person name="Spackman E."/>
            <person name="Goraichik I."/>
            <person name="Dimitrov K.M."/>
            <person name="Suarez D.L."/>
            <person name="Swayne D.E."/>
        </authorList>
    </citation>
    <scope>NUCLEOTIDE SEQUENCE [LARGE SCALE GENOMIC DNA]</scope>
    <source>
        <strain evidence="1">LMG 28154</strain>
    </source>
</reference>